<evidence type="ECO:0000313" key="2">
    <source>
        <dbReference type="EMBL" id="OIT31800.1"/>
    </source>
</evidence>
<feature type="transmembrane region" description="Helical" evidence="1">
    <location>
        <begin position="136"/>
        <end position="157"/>
    </location>
</feature>
<comment type="caution">
    <text evidence="2">The sequence shown here is derived from an EMBL/GenBank/DDBJ whole genome shotgun (WGS) entry which is preliminary data.</text>
</comment>
<dbReference type="STRING" id="49451.A0A314KR26"/>
<keyword evidence="1" id="KW-0812">Transmembrane</keyword>
<gene>
    <name evidence="2" type="primary">SCO2_1</name>
    <name evidence="2" type="ORF">A4A49_24498</name>
</gene>
<keyword evidence="1" id="KW-1133">Transmembrane helix</keyword>
<dbReference type="AlphaFoldDB" id="A0A314KR26"/>
<keyword evidence="1" id="KW-0472">Membrane</keyword>
<dbReference type="PANTHER" id="PTHR36035:SF1">
    <property type="entry name" value="PROTEIN DISULFIDE-ISOMERASE SCO2"/>
    <property type="match status" value="1"/>
</dbReference>
<dbReference type="Proteomes" id="UP000187609">
    <property type="component" value="Unassembled WGS sequence"/>
</dbReference>
<evidence type="ECO:0000313" key="3">
    <source>
        <dbReference type="Proteomes" id="UP000187609"/>
    </source>
</evidence>
<dbReference type="Gramene" id="OIT31800">
    <property type="protein sequence ID" value="OIT31800"/>
    <property type="gene ID" value="A4A49_24498"/>
</dbReference>
<dbReference type="GO" id="GO:0016853">
    <property type="term" value="F:isomerase activity"/>
    <property type="evidence" value="ECO:0007669"/>
    <property type="project" value="UniProtKB-KW"/>
</dbReference>
<keyword evidence="3" id="KW-1185">Reference proteome</keyword>
<accession>A0A314KR26</accession>
<dbReference type="InterPro" id="IPR037477">
    <property type="entry name" value="SCO2"/>
</dbReference>
<dbReference type="PANTHER" id="PTHR36035">
    <property type="entry name" value="PROTEIN DISULFIDE-ISOMERASE SCO2"/>
    <property type="match status" value="1"/>
</dbReference>
<name>A0A314KR26_NICAT</name>
<protein>
    <submittedName>
        <fullName evidence="2">Protein disulfide-isomerase sco2</fullName>
    </submittedName>
</protein>
<reference evidence="2" key="1">
    <citation type="submission" date="2016-11" db="EMBL/GenBank/DDBJ databases">
        <title>The genome of Nicotiana attenuata.</title>
        <authorList>
            <person name="Xu S."/>
            <person name="Brockmoeller T."/>
            <person name="Gaquerel E."/>
            <person name="Navarro A."/>
            <person name="Kuhl H."/>
            <person name="Gase K."/>
            <person name="Ling Z."/>
            <person name="Zhou W."/>
            <person name="Kreitzer C."/>
            <person name="Stanke M."/>
            <person name="Tang H."/>
            <person name="Lyons E."/>
            <person name="Pandey P."/>
            <person name="Pandey S.P."/>
            <person name="Timmermann B."/>
            <person name="Baldwin I.T."/>
        </authorList>
    </citation>
    <scope>NUCLEOTIDE SEQUENCE [LARGE SCALE GENOMIC DNA]</scope>
    <source>
        <strain evidence="2">UT</strain>
    </source>
</reference>
<dbReference type="EMBL" id="MJEQ01001193">
    <property type="protein sequence ID" value="OIT31800.1"/>
    <property type="molecule type" value="Genomic_DNA"/>
</dbReference>
<organism evidence="2 3">
    <name type="scientific">Nicotiana attenuata</name>
    <name type="common">Coyote tobacco</name>
    <dbReference type="NCBI Taxonomy" id="49451"/>
    <lineage>
        <taxon>Eukaryota</taxon>
        <taxon>Viridiplantae</taxon>
        <taxon>Streptophyta</taxon>
        <taxon>Embryophyta</taxon>
        <taxon>Tracheophyta</taxon>
        <taxon>Spermatophyta</taxon>
        <taxon>Magnoliopsida</taxon>
        <taxon>eudicotyledons</taxon>
        <taxon>Gunneridae</taxon>
        <taxon>Pentapetalae</taxon>
        <taxon>asterids</taxon>
        <taxon>lamiids</taxon>
        <taxon>Solanales</taxon>
        <taxon>Solanaceae</taxon>
        <taxon>Nicotianoideae</taxon>
        <taxon>Nicotianeae</taxon>
        <taxon>Nicotiana</taxon>
    </lineage>
</organism>
<evidence type="ECO:0000256" key="1">
    <source>
        <dbReference type="SAM" id="Phobius"/>
    </source>
</evidence>
<proteinExistence type="predicted"/>
<sequence>MLPLINPCSIFTPLNSSISTVSLFPPHKLTFIRCHAAADSAAPGFGRISQNSDEMANKRIGNNNIKKNTKVNAKERRWSRNRESYLADDSEALPLPMTYPDTSPVSPEEIDRRLRCDPVFEVLVFNLYFKFSLRGMVYFVVLGFCKVANLLALIDILELR</sequence>